<organism evidence="1 2">
    <name type="scientific">Rhipicephalus sanguineus</name>
    <name type="common">Brown dog tick</name>
    <name type="synonym">Ixodes sanguineus</name>
    <dbReference type="NCBI Taxonomy" id="34632"/>
    <lineage>
        <taxon>Eukaryota</taxon>
        <taxon>Metazoa</taxon>
        <taxon>Ecdysozoa</taxon>
        <taxon>Arthropoda</taxon>
        <taxon>Chelicerata</taxon>
        <taxon>Arachnida</taxon>
        <taxon>Acari</taxon>
        <taxon>Parasitiformes</taxon>
        <taxon>Ixodida</taxon>
        <taxon>Ixodoidea</taxon>
        <taxon>Ixodidae</taxon>
        <taxon>Rhipicephalinae</taxon>
        <taxon>Rhipicephalus</taxon>
        <taxon>Rhipicephalus</taxon>
    </lineage>
</organism>
<reference evidence="1" key="1">
    <citation type="journal article" date="2020" name="Cell">
        <title>Large-Scale Comparative Analyses of Tick Genomes Elucidate Their Genetic Diversity and Vector Capacities.</title>
        <authorList>
            <consortium name="Tick Genome and Microbiome Consortium (TIGMIC)"/>
            <person name="Jia N."/>
            <person name="Wang J."/>
            <person name="Shi W."/>
            <person name="Du L."/>
            <person name="Sun Y."/>
            <person name="Zhan W."/>
            <person name="Jiang J.F."/>
            <person name="Wang Q."/>
            <person name="Zhang B."/>
            <person name="Ji P."/>
            <person name="Bell-Sakyi L."/>
            <person name="Cui X.M."/>
            <person name="Yuan T.T."/>
            <person name="Jiang B.G."/>
            <person name="Yang W.F."/>
            <person name="Lam T.T."/>
            <person name="Chang Q.C."/>
            <person name="Ding S.J."/>
            <person name="Wang X.J."/>
            <person name="Zhu J.G."/>
            <person name="Ruan X.D."/>
            <person name="Zhao L."/>
            <person name="Wei J.T."/>
            <person name="Ye R.Z."/>
            <person name="Que T.C."/>
            <person name="Du C.H."/>
            <person name="Zhou Y.H."/>
            <person name="Cheng J.X."/>
            <person name="Dai P.F."/>
            <person name="Guo W.B."/>
            <person name="Han X.H."/>
            <person name="Huang E.J."/>
            <person name="Li L.F."/>
            <person name="Wei W."/>
            <person name="Gao Y.C."/>
            <person name="Liu J.Z."/>
            <person name="Shao H.Z."/>
            <person name="Wang X."/>
            <person name="Wang C.C."/>
            <person name="Yang T.C."/>
            <person name="Huo Q.B."/>
            <person name="Li W."/>
            <person name="Chen H.Y."/>
            <person name="Chen S.E."/>
            <person name="Zhou L.G."/>
            <person name="Ni X.B."/>
            <person name="Tian J.H."/>
            <person name="Sheng Y."/>
            <person name="Liu T."/>
            <person name="Pan Y.S."/>
            <person name="Xia L.Y."/>
            <person name="Li J."/>
            <person name="Zhao F."/>
            <person name="Cao W.C."/>
        </authorList>
    </citation>
    <scope>NUCLEOTIDE SEQUENCE</scope>
    <source>
        <strain evidence="1">Rsan-2018</strain>
    </source>
</reference>
<name>A0A9D4QG90_RHISA</name>
<dbReference type="EMBL" id="JABSTV010001246">
    <property type="protein sequence ID" value="KAH7976519.1"/>
    <property type="molecule type" value="Genomic_DNA"/>
</dbReference>
<sequence>MEAGPLGDRRVRCLNADSGCDFIGPLKQLDEHLRESCALYSTTCLKCGDTVPHKDMRLHYSACGGRPGVFLRSADARCLLDNLSTACEKLEQTVASAGPHENGTLRDTVNLVREQFTRIQGQLAAGAPWHLRKCGVPRLGK</sequence>
<dbReference type="SUPFAM" id="SSF49599">
    <property type="entry name" value="TRAF domain-like"/>
    <property type="match status" value="1"/>
</dbReference>
<dbReference type="VEuPathDB" id="VectorBase:RSAN_028902"/>
<proteinExistence type="predicted"/>
<dbReference type="Proteomes" id="UP000821837">
    <property type="component" value="Chromosome 10"/>
</dbReference>
<protein>
    <submittedName>
        <fullName evidence="1">Uncharacterized protein</fullName>
    </submittedName>
</protein>
<accession>A0A9D4QG90</accession>
<reference evidence="1" key="2">
    <citation type="submission" date="2021-09" db="EMBL/GenBank/DDBJ databases">
        <authorList>
            <person name="Jia N."/>
            <person name="Wang J."/>
            <person name="Shi W."/>
            <person name="Du L."/>
            <person name="Sun Y."/>
            <person name="Zhan W."/>
            <person name="Jiang J."/>
            <person name="Wang Q."/>
            <person name="Zhang B."/>
            <person name="Ji P."/>
            <person name="Sakyi L.B."/>
            <person name="Cui X."/>
            <person name="Yuan T."/>
            <person name="Jiang B."/>
            <person name="Yang W."/>
            <person name="Lam T.T.-Y."/>
            <person name="Chang Q."/>
            <person name="Ding S."/>
            <person name="Wang X."/>
            <person name="Zhu J."/>
            <person name="Ruan X."/>
            <person name="Zhao L."/>
            <person name="Wei J."/>
            <person name="Que T."/>
            <person name="Du C."/>
            <person name="Cheng J."/>
            <person name="Dai P."/>
            <person name="Han X."/>
            <person name="Huang E."/>
            <person name="Gao Y."/>
            <person name="Liu J."/>
            <person name="Shao H."/>
            <person name="Ye R."/>
            <person name="Li L."/>
            <person name="Wei W."/>
            <person name="Wang X."/>
            <person name="Wang C."/>
            <person name="Huo Q."/>
            <person name="Li W."/>
            <person name="Guo W."/>
            <person name="Chen H."/>
            <person name="Chen S."/>
            <person name="Zhou L."/>
            <person name="Zhou L."/>
            <person name="Ni X."/>
            <person name="Tian J."/>
            <person name="Zhou Y."/>
            <person name="Sheng Y."/>
            <person name="Liu T."/>
            <person name="Pan Y."/>
            <person name="Xia L."/>
            <person name="Li J."/>
            <person name="Zhao F."/>
            <person name="Cao W."/>
        </authorList>
    </citation>
    <scope>NUCLEOTIDE SEQUENCE</scope>
    <source>
        <strain evidence="1">Rsan-2018</strain>
        <tissue evidence="1">Larvae</tissue>
    </source>
</reference>
<evidence type="ECO:0000313" key="1">
    <source>
        <dbReference type="EMBL" id="KAH7976519.1"/>
    </source>
</evidence>
<dbReference type="AlphaFoldDB" id="A0A9D4QG90"/>
<keyword evidence="2" id="KW-1185">Reference proteome</keyword>
<evidence type="ECO:0000313" key="2">
    <source>
        <dbReference type="Proteomes" id="UP000821837"/>
    </source>
</evidence>
<gene>
    <name evidence="1" type="ORF">HPB52_015737</name>
</gene>
<dbReference type="InterPro" id="IPR013083">
    <property type="entry name" value="Znf_RING/FYVE/PHD"/>
</dbReference>
<dbReference type="Gene3D" id="3.30.40.10">
    <property type="entry name" value="Zinc/RING finger domain, C3HC4 (zinc finger)"/>
    <property type="match status" value="1"/>
</dbReference>
<comment type="caution">
    <text evidence="1">The sequence shown here is derived from an EMBL/GenBank/DDBJ whole genome shotgun (WGS) entry which is preliminary data.</text>
</comment>